<dbReference type="Pfam" id="PF03129">
    <property type="entry name" value="HGTP_anticodon"/>
    <property type="match status" value="1"/>
</dbReference>
<dbReference type="EMBL" id="CP001669">
    <property type="protein sequence ID" value="AFZ80479.1"/>
    <property type="molecule type" value="Genomic_DNA"/>
</dbReference>
<dbReference type="CDD" id="cd00773">
    <property type="entry name" value="HisRS-like_core"/>
    <property type="match status" value="1"/>
</dbReference>
<dbReference type="PROSITE" id="PS50862">
    <property type="entry name" value="AA_TRNA_LIGASE_II"/>
    <property type="match status" value="1"/>
</dbReference>
<keyword evidence="6" id="KW-0648">Protein biosynthesis</keyword>
<dbReference type="Gene3D" id="3.30.930.10">
    <property type="entry name" value="Bira Bifunctional Protein, Domain 2"/>
    <property type="match status" value="1"/>
</dbReference>
<dbReference type="FunFam" id="3.40.50.800:FF:000012">
    <property type="entry name" value="Histidine--tRNA ligase, cytoplasmic"/>
    <property type="match status" value="1"/>
</dbReference>
<dbReference type="RefSeq" id="XP_004830145.1">
    <property type="nucleotide sequence ID" value="XM_004830088.1"/>
</dbReference>
<evidence type="ECO:0000256" key="2">
    <source>
        <dbReference type="ARBA" id="ARBA00012815"/>
    </source>
</evidence>
<sequence length="938" mass="104272">MATITLDATKVLSIDDLLLVGLSKSFIAIESELAKKIGLDSDIAKLNVLSLHPGSDKPDSPSDRDSILARMICCCLLQQALRYKPHPNPVLIGRLVSTLNTREVYHFRSHISTLHHELFKSQSPGVVRFLSTVLSQGKVASDEPSLDSVGKDLGISSDELTLLTKGHTEVLSTISVLGSSLKLLSNFSDCNLGIAFESLSVSTDFLSTPGLRNVPQALETARNLLWLTEDSKIIPKKSDDQITKSLISRYLVANSEVRNTSISLLKEVSRISTALYGASVSNDIQKVLDNTWEISLQVYLNGLQHSLDTVVSVYKELVPIMISKLELAHTSAIANPEISEALASFDFKTVMSGYLEWMKKFGTEETGFPKVASISSLEKLSKEYNDLIVLSSSISINILTIKEVSDAVTHKAKADSSKKAVTSTQKKIVLGHGNILYKDFMDKLFGDVFSVQRGNIMEKMSILQGHHLFSHAPEFEKILLPQNQKTRKPKLPKGTLDFLPSDVLLRSIVINSIKDVFRQHGAVETDTPVFELKETLVGKYGEDQKLIFDLKDQGGEQLSLRYDLTVPFARFVASNKIEKIKRFQIGKVYRRDEPQLARGRYREFVQCDLDFAGEYPKMVADSEVIFILVRVLRMIKKDKFVIKINHRGILDCILSFCGAETSLHRTICSSIDKLDKLPWEDVQNEMVHEKGLPEYVALKIKDFTEVNGTFEHVISFLKEKKIDTMSDLLDDMALLSSYLDAFGVTGSEVCFDLSLARGLDYYTGIIFEAVLIGEAVGSVGGGGRYDGLIGMFSGRCIPSIGLSVGIERIMRTLSYGCSDNLTDVYVCTVGDSKMLLERMKICALLWEHGIKAEYLYNASAGLRKQIDAALDKRVSVAIILGESELEAGVVKLKILNYDTEEKQNEITVPRKDLVDEIKSILLNRTKYGKILDALFIKS</sequence>
<evidence type="ECO:0000256" key="4">
    <source>
        <dbReference type="ARBA" id="ARBA00022741"/>
    </source>
</evidence>
<evidence type="ECO:0000256" key="8">
    <source>
        <dbReference type="ARBA" id="ARBA00047639"/>
    </source>
</evidence>
<evidence type="ECO:0000259" key="9">
    <source>
        <dbReference type="PROSITE" id="PS50862"/>
    </source>
</evidence>
<keyword evidence="3 10" id="KW-0436">Ligase</keyword>
<dbReference type="GO" id="GO:0032543">
    <property type="term" value="P:mitochondrial translation"/>
    <property type="evidence" value="ECO:0007669"/>
    <property type="project" value="TreeGrafter"/>
</dbReference>
<dbReference type="InterPro" id="IPR041715">
    <property type="entry name" value="HisRS-like_core"/>
</dbReference>
<dbReference type="InterPro" id="IPR006195">
    <property type="entry name" value="aa-tRNA-synth_II"/>
</dbReference>
<reference evidence="10 11" key="1">
    <citation type="journal article" date="2012" name="BMC Genomics">
        <title>Comparative genomic analysis and phylogenetic position of Theileria equi.</title>
        <authorList>
            <person name="Kappmeyer L.S."/>
            <person name="Thiagarajan M."/>
            <person name="Herndon D.R."/>
            <person name="Ramsay J.D."/>
            <person name="Caler E."/>
            <person name="Djikeng A."/>
            <person name="Gillespie J.J."/>
            <person name="Lau A.O."/>
            <person name="Roalson E.H."/>
            <person name="Silva J.C."/>
            <person name="Silva M.G."/>
            <person name="Suarez C.E."/>
            <person name="Ueti M.W."/>
            <person name="Nene V.M."/>
            <person name="Mealey R.H."/>
            <person name="Knowles D.P."/>
            <person name="Brayton K.A."/>
        </authorList>
    </citation>
    <scope>NUCLEOTIDE SEQUENCE [LARGE SCALE GENOMIC DNA]</scope>
    <source>
        <strain evidence="10 11">WA</strain>
    </source>
</reference>
<dbReference type="GO" id="GO:0005829">
    <property type="term" value="C:cytosol"/>
    <property type="evidence" value="ECO:0007669"/>
    <property type="project" value="TreeGrafter"/>
</dbReference>
<dbReference type="OrthoDB" id="1906957at2759"/>
<evidence type="ECO:0000313" key="10">
    <source>
        <dbReference type="EMBL" id="AFZ80479.1"/>
    </source>
</evidence>
<evidence type="ECO:0000256" key="6">
    <source>
        <dbReference type="ARBA" id="ARBA00022917"/>
    </source>
</evidence>
<keyword evidence="5" id="KW-0067">ATP-binding</keyword>
<dbReference type="SUPFAM" id="SSF52954">
    <property type="entry name" value="Class II aaRS ABD-related"/>
    <property type="match status" value="1"/>
</dbReference>
<dbReference type="InterPro" id="IPR045864">
    <property type="entry name" value="aa-tRNA-synth_II/BPL/LPL"/>
</dbReference>
<evidence type="ECO:0000313" key="11">
    <source>
        <dbReference type="Proteomes" id="UP000031512"/>
    </source>
</evidence>
<dbReference type="Proteomes" id="UP000031512">
    <property type="component" value="Chromosome 1"/>
</dbReference>
<evidence type="ECO:0000256" key="7">
    <source>
        <dbReference type="ARBA" id="ARBA00023146"/>
    </source>
</evidence>
<dbReference type="PANTHER" id="PTHR11476">
    <property type="entry name" value="HISTIDYL-TRNA SYNTHETASE"/>
    <property type="match status" value="1"/>
</dbReference>
<accession>L0B029</accession>
<organism evidence="10 11">
    <name type="scientific">Theileria equi strain WA</name>
    <dbReference type="NCBI Taxonomy" id="1537102"/>
    <lineage>
        <taxon>Eukaryota</taxon>
        <taxon>Sar</taxon>
        <taxon>Alveolata</taxon>
        <taxon>Apicomplexa</taxon>
        <taxon>Aconoidasida</taxon>
        <taxon>Piroplasmida</taxon>
        <taxon>Theileriidae</taxon>
        <taxon>Theileria</taxon>
    </lineage>
</organism>
<dbReference type="EC" id="6.1.1.21" evidence="2"/>
<name>L0B029_THEEQ</name>
<dbReference type="Pfam" id="PF13393">
    <property type="entry name" value="tRNA-synt_His"/>
    <property type="match status" value="1"/>
</dbReference>
<comment type="catalytic activity">
    <reaction evidence="8">
        <text>tRNA(His) + L-histidine + ATP = L-histidyl-tRNA(His) + AMP + diphosphate + H(+)</text>
        <dbReference type="Rhea" id="RHEA:17313"/>
        <dbReference type="Rhea" id="RHEA-COMP:9665"/>
        <dbReference type="Rhea" id="RHEA-COMP:9689"/>
        <dbReference type="ChEBI" id="CHEBI:15378"/>
        <dbReference type="ChEBI" id="CHEBI:30616"/>
        <dbReference type="ChEBI" id="CHEBI:33019"/>
        <dbReference type="ChEBI" id="CHEBI:57595"/>
        <dbReference type="ChEBI" id="CHEBI:78442"/>
        <dbReference type="ChEBI" id="CHEBI:78527"/>
        <dbReference type="ChEBI" id="CHEBI:456215"/>
        <dbReference type="EC" id="6.1.1.21"/>
    </reaction>
</comment>
<dbReference type="GO" id="GO:0006427">
    <property type="term" value="P:histidyl-tRNA aminoacylation"/>
    <property type="evidence" value="ECO:0007669"/>
    <property type="project" value="InterPro"/>
</dbReference>
<dbReference type="InterPro" id="IPR036621">
    <property type="entry name" value="Anticodon-bd_dom_sf"/>
</dbReference>
<dbReference type="STRING" id="1537102.L0B029"/>
<dbReference type="NCBIfam" id="TIGR00442">
    <property type="entry name" value="hisS"/>
    <property type="match status" value="1"/>
</dbReference>
<keyword evidence="4" id="KW-0547">Nucleotide-binding</keyword>
<evidence type="ECO:0000256" key="1">
    <source>
        <dbReference type="ARBA" id="ARBA00008226"/>
    </source>
</evidence>
<dbReference type="CDD" id="cd00859">
    <property type="entry name" value="HisRS_anticodon"/>
    <property type="match status" value="1"/>
</dbReference>
<dbReference type="GO" id="GO:0005524">
    <property type="term" value="F:ATP binding"/>
    <property type="evidence" value="ECO:0007669"/>
    <property type="project" value="UniProtKB-KW"/>
</dbReference>
<dbReference type="InterPro" id="IPR015807">
    <property type="entry name" value="His-tRNA-ligase"/>
</dbReference>
<proteinExistence type="inferred from homology"/>
<comment type="similarity">
    <text evidence="1">Belongs to the class-II aminoacyl-tRNA synthetase family.</text>
</comment>
<dbReference type="eggNOG" id="KOG1936">
    <property type="taxonomic scope" value="Eukaryota"/>
</dbReference>
<dbReference type="GO" id="GO:0004821">
    <property type="term" value="F:histidine-tRNA ligase activity"/>
    <property type="evidence" value="ECO:0007669"/>
    <property type="project" value="UniProtKB-EC"/>
</dbReference>
<dbReference type="KEGG" id="beq:BEWA_033320"/>
<gene>
    <name evidence="10" type="ORF">BEWA_033320</name>
</gene>
<dbReference type="GO" id="GO:0003723">
    <property type="term" value="F:RNA binding"/>
    <property type="evidence" value="ECO:0007669"/>
    <property type="project" value="TreeGrafter"/>
</dbReference>
<dbReference type="SUPFAM" id="SSF55681">
    <property type="entry name" value="Class II aaRS and biotin synthetases"/>
    <property type="match status" value="1"/>
</dbReference>
<protein>
    <recommendedName>
        <fullName evidence="2">histidine--tRNA ligase</fullName>
        <ecNumber evidence="2">6.1.1.21</ecNumber>
    </recommendedName>
</protein>
<feature type="domain" description="Aminoacyl-transfer RNA synthetases class-II family profile" evidence="9">
    <location>
        <begin position="470"/>
        <end position="813"/>
    </location>
</feature>
<dbReference type="VEuPathDB" id="PiroplasmaDB:BEWA_033320"/>
<dbReference type="PANTHER" id="PTHR11476:SF7">
    <property type="entry name" value="HISTIDINE--TRNA LIGASE"/>
    <property type="match status" value="1"/>
</dbReference>
<evidence type="ECO:0000256" key="3">
    <source>
        <dbReference type="ARBA" id="ARBA00022598"/>
    </source>
</evidence>
<dbReference type="InterPro" id="IPR033656">
    <property type="entry name" value="HisRS_anticodon"/>
</dbReference>
<dbReference type="GO" id="GO:0005739">
    <property type="term" value="C:mitochondrion"/>
    <property type="evidence" value="ECO:0007669"/>
    <property type="project" value="TreeGrafter"/>
</dbReference>
<dbReference type="HAMAP" id="MF_00127">
    <property type="entry name" value="His_tRNA_synth"/>
    <property type="match status" value="1"/>
</dbReference>
<dbReference type="GeneID" id="15807045"/>
<keyword evidence="11" id="KW-1185">Reference proteome</keyword>
<evidence type="ECO:0000256" key="5">
    <source>
        <dbReference type="ARBA" id="ARBA00022840"/>
    </source>
</evidence>
<dbReference type="Gene3D" id="3.40.50.800">
    <property type="entry name" value="Anticodon-binding domain"/>
    <property type="match status" value="1"/>
</dbReference>
<dbReference type="AlphaFoldDB" id="L0B029"/>
<keyword evidence="7 10" id="KW-0030">Aminoacyl-tRNA synthetase</keyword>
<dbReference type="InterPro" id="IPR004154">
    <property type="entry name" value="Anticodon-bd"/>
</dbReference>